<reference evidence="3 4" key="1">
    <citation type="submission" date="2021-01" db="EMBL/GenBank/DDBJ databases">
        <title>Whole genome shotgun sequence of Catellatospora bangladeshensis NBRC 107357.</title>
        <authorList>
            <person name="Komaki H."/>
            <person name="Tamura T."/>
        </authorList>
    </citation>
    <scope>NUCLEOTIDE SEQUENCE [LARGE SCALE GENOMIC DNA]</scope>
    <source>
        <strain evidence="3 4">NBRC 107357</strain>
    </source>
</reference>
<protein>
    <recommendedName>
        <fullName evidence="5">Htaa domain-containing protein</fullName>
    </recommendedName>
</protein>
<proteinExistence type="predicted"/>
<organism evidence="3 4">
    <name type="scientific">Catellatospora bangladeshensis</name>
    <dbReference type="NCBI Taxonomy" id="310355"/>
    <lineage>
        <taxon>Bacteria</taxon>
        <taxon>Bacillati</taxon>
        <taxon>Actinomycetota</taxon>
        <taxon>Actinomycetes</taxon>
        <taxon>Micromonosporales</taxon>
        <taxon>Micromonosporaceae</taxon>
        <taxon>Catellatospora</taxon>
    </lineage>
</organism>
<evidence type="ECO:0008006" key="5">
    <source>
        <dbReference type="Google" id="ProtNLM"/>
    </source>
</evidence>
<feature type="chain" id="PRO_5035277011" description="Htaa domain-containing protein" evidence="2">
    <location>
        <begin position="29"/>
        <end position="359"/>
    </location>
</feature>
<gene>
    <name evidence="3" type="ORF">Cba03nite_50070</name>
</gene>
<name>A0A8J3JRM2_9ACTN</name>
<dbReference type="RefSeq" id="WP_203750811.1">
    <property type="nucleotide sequence ID" value="NZ_BONF01000030.1"/>
</dbReference>
<keyword evidence="4" id="KW-1185">Reference proteome</keyword>
<feature type="signal peptide" evidence="2">
    <location>
        <begin position="1"/>
        <end position="28"/>
    </location>
</feature>
<evidence type="ECO:0000256" key="2">
    <source>
        <dbReference type="SAM" id="SignalP"/>
    </source>
</evidence>
<dbReference type="Proteomes" id="UP000601223">
    <property type="component" value="Unassembled WGS sequence"/>
</dbReference>
<dbReference type="EMBL" id="BONF01000030">
    <property type="protein sequence ID" value="GIF83658.1"/>
    <property type="molecule type" value="Genomic_DNA"/>
</dbReference>
<keyword evidence="2" id="KW-0732">Signal</keyword>
<feature type="compositionally biased region" description="Low complexity" evidence="1">
    <location>
        <begin position="342"/>
        <end position="359"/>
    </location>
</feature>
<accession>A0A8J3JRM2</accession>
<evidence type="ECO:0000313" key="4">
    <source>
        <dbReference type="Proteomes" id="UP000601223"/>
    </source>
</evidence>
<evidence type="ECO:0000256" key="1">
    <source>
        <dbReference type="SAM" id="MobiDB-lite"/>
    </source>
</evidence>
<dbReference type="AlphaFoldDB" id="A0A8J3JRM2"/>
<sequence>MHTLLKRGLAGLAAVAAMAVVPAGPAGAEEAPVARLTFFGDGYVASGQSYAYTSTTAGTAIEVTWTGQRVHVDVSGHSEVPRTGEPGLPAEWDSFTLDLAAPPGQDLAVGTYAAAGEYPFNGAQPGIRLGGNGRGCSGGGGSFVIHELSVADGVLKRLNATFEQLCSASTTERGRLLYGVADMPALPALVRPTVTGNPGVSLAAWMPTRAVSKNRQPRYTVTVRGTFTCTVPGTFTLEGAVAQNQEFGFARGTFKVTGACTGAPAAWSAALQSTEWTPFASGPAMLGGTATVTGHLDPYYFLSPGQPSTLSQNVTVGKATLMNVASPRTAAPKPGAAPIPARPAAAATVPGTATVPRLR</sequence>
<feature type="region of interest" description="Disordered" evidence="1">
    <location>
        <begin position="328"/>
        <end position="359"/>
    </location>
</feature>
<comment type="caution">
    <text evidence="3">The sequence shown here is derived from an EMBL/GenBank/DDBJ whole genome shotgun (WGS) entry which is preliminary data.</text>
</comment>
<evidence type="ECO:0000313" key="3">
    <source>
        <dbReference type="EMBL" id="GIF83658.1"/>
    </source>
</evidence>